<dbReference type="InterPro" id="IPR036061">
    <property type="entry name" value="CheW-like_dom_sf"/>
</dbReference>
<dbReference type="SUPFAM" id="SSF50341">
    <property type="entry name" value="CheW-like"/>
    <property type="match status" value="1"/>
</dbReference>
<dbReference type="InterPro" id="IPR039315">
    <property type="entry name" value="CheW"/>
</dbReference>
<dbReference type="AlphaFoldDB" id="A0A0A1WB46"/>
<dbReference type="Gene3D" id="2.40.50.180">
    <property type="entry name" value="CheA-289, Domain 4"/>
    <property type="match status" value="1"/>
</dbReference>
<dbReference type="PANTHER" id="PTHR22617">
    <property type="entry name" value="CHEMOTAXIS SENSOR HISTIDINE KINASE-RELATED"/>
    <property type="match status" value="1"/>
</dbReference>
<dbReference type="SMART" id="SM00260">
    <property type="entry name" value="CheW"/>
    <property type="match status" value="1"/>
</dbReference>
<dbReference type="PROSITE" id="PS50851">
    <property type="entry name" value="CHEW"/>
    <property type="match status" value="1"/>
</dbReference>
<dbReference type="InterPro" id="IPR002545">
    <property type="entry name" value="CheW-lke_dom"/>
</dbReference>
<dbReference type="GO" id="GO:0006935">
    <property type="term" value="P:chemotaxis"/>
    <property type="evidence" value="ECO:0007669"/>
    <property type="project" value="InterPro"/>
</dbReference>
<feature type="domain" description="CheW-like" evidence="1">
    <location>
        <begin position="14"/>
        <end position="158"/>
    </location>
</feature>
<accession>A0A0A1WB46</accession>
<gene>
    <name evidence="2" type="primary">cheW</name>
    <name evidence="2" type="ORF">SP5_087_00030</name>
</gene>
<dbReference type="Gene3D" id="2.30.30.40">
    <property type="entry name" value="SH3 Domains"/>
    <property type="match status" value="1"/>
</dbReference>
<protein>
    <submittedName>
        <fullName evidence="2">Chemotaxis protein CheW</fullName>
    </submittedName>
</protein>
<dbReference type="EMBL" id="BBPI01000087">
    <property type="protein sequence ID" value="GAM02417.1"/>
    <property type="molecule type" value="Genomic_DNA"/>
</dbReference>
<dbReference type="OrthoDB" id="3291462at2"/>
<keyword evidence="3" id="KW-1185">Reference proteome</keyword>
<reference evidence="2 3" key="1">
    <citation type="submission" date="2014-11" db="EMBL/GenBank/DDBJ databases">
        <title>Whole genome shotgun sequence of Sphingomonas parapaucimobilis NBRC 15100.</title>
        <authorList>
            <person name="Katano-Makiyama Y."/>
            <person name="Hosoyama A."/>
            <person name="Hashimoto M."/>
            <person name="Hosoyama Y."/>
            <person name="Noguchi M."/>
            <person name="Numata M."/>
            <person name="Tsuchikane K."/>
            <person name="Hirakata S."/>
            <person name="Uohara A."/>
            <person name="Shimodaira J."/>
            <person name="Ohji S."/>
            <person name="Ichikawa N."/>
            <person name="Kimura A."/>
            <person name="Yamazoe A."/>
            <person name="Fujita N."/>
        </authorList>
    </citation>
    <scope>NUCLEOTIDE SEQUENCE [LARGE SCALE GENOMIC DNA]</scope>
    <source>
        <strain evidence="2 3">NBRC 15100</strain>
    </source>
</reference>
<evidence type="ECO:0000259" key="1">
    <source>
        <dbReference type="PROSITE" id="PS50851"/>
    </source>
</evidence>
<sequence>MPYHKVPNWTPENGLEVLTFGLGGETFALEAGIVREILDMMPVTMVPGADPLAASVINFRGRIVPLADLRGAFGMEAQANTADSRIIVIELDVNGDPFLIGLTADRVNEVTVLHAGDSEEVPVIGMRWPRENVRCLVRRGGDVVVLPDLTALFSRLTDAAAETTTIH</sequence>
<dbReference type="RefSeq" id="WP_042490442.1">
    <property type="nucleotide sequence ID" value="NZ_BBPI01000087.1"/>
</dbReference>
<proteinExistence type="predicted"/>
<dbReference type="PANTHER" id="PTHR22617:SF23">
    <property type="entry name" value="CHEMOTAXIS PROTEIN CHEW"/>
    <property type="match status" value="1"/>
</dbReference>
<dbReference type="GO" id="GO:0007165">
    <property type="term" value="P:signal transduction"/>
    <property type="evidence" value="ECO:0007669"/>
    <property type="project" value="InterPro"/>
</dbReference>
<organism evidence="2 3">
    <name type="scientific">Sphingomonas parapaucimobilis NBRC 15100</name>
    <dbReference type="NCBI Taxonomy" id="1219049"/>
    <lineage>
        <taxon>Bacteria</taxon>
        <taxon>Pseudomonadati</taxon>
        <taxon>Pseudomonadota</taxon>
        <taxon>Alphaproteobacteria</taxon>
        <taxon>Sphingomonadales</taxon>
        <taxon>Sphingomonadaceae</taxon>
        <taxon>Sphingomonas</taxon>
    </lineage>
</organism>
<dbReference type="Proteomes" id="UP000032305">
    <property type="component" value="Unassembled WGS sequence"/>
</dbReference>
<name>A0A0A1WB46_9SPHN</name>
<evidence type="ECO:0000313" key="3">
    <source>
        <dbReference type="Proteomes" id="UP000032305"/>
    </source>
</evidence>
<dbReference type="GO" id="GO:0005829">
    <property type="term" value="C:cytosol"/>
    <property type="evidence" value="ECO:0007669"/>
    <property type="project" value="TreeGrafter"/>
</dbReference>
<dbReference type="eggNOG" id="COG0835">
    <property type="taxonomic scope" value="Bacteria"/>
</dbReference>
<comment type="caution">
    <text evidence="2">The sequence shown here is derived from an EMBL/GenBank/DDBJ whole genome shotgun (WGS) entry which is preliminary data.</text>
</comment>
<dbReference type="Pfam" id="PF01584">
    <property type="entry name" value="CheW"/>
    <property type="match status" value="1"/>
</dbReference>
<evidence type="ECO:0000313" key="2">
    <source>
        <dbReference type="EMBL" id="GAM02417.1"/>
    </source>
</evidence>